<reference evidence="14 15" key="1">
    <citation type="submission" date="2022-11" db="EMBL/GenBank/DDBJ databases">
        <title>Study of microbial diversity in lake waters.</title>
        <authorList>
            <person name="Zhang J."/>
        </authorList>
    </citation>
    <scope>NUCLEOTIDE SEQUENCE [LARGE SCALE GENOMIC DNA]</scope>
    <source>
        <strain evidence="14 15">DT12</strain>
    </source>
</reference>
<dbReference type="InterPro" id="IPR005821">
    <property type="entry name" value="Ion_trans_dom"/>
</dbReference>
<gene>
    <name evidence="14" type="ORF">OS242_05000</name>
</gene>
<keyword evidence="4 12" id="KW-0812">Transmembrane</keyword>
<evidence type="ECO:0000256" key="11">
    <source>
        <dbReference type="ARBA" id="ARBA00023303"/>
    </source>
</evidence>
<dbReference type="Pfam" id="PF00520">
    <property type="entry name" value="Ion_trans"/>
    <property type="match status" value="1"/>
</dbReference>
<dbReference type="Gene3D" id="1.20.5.110">
    <property type="match status" value="1"/>
</dbReference>
<name>A0ABT3WXF5_9BACL</name>
<evidence type="ECO:0000313" key="14">
    <source>
        <dbReference type="EMBL" id="MCX7569311.1"/>
    </source>
</evidence>
<proteinExistence type="predicted"/>
<sequence>MLFIGRMFYEVFIILTVLTYAIIIFADPADHPFLTPQLIWRIDITLISVFAVEYIWGLQRAARKWEYVKKNWFDLLAMIPLESFFPLARFIRVVRLIRIFKESPLLWSLITSRELGVIFLFVFVVLMWASSGVYMLEYGVNDSIQTFGDAVWLAIVTTTTVGYGDISPKTEGGRMIVAFLMVTGIGMISTLTANLANHSITFFDSIKMKYKLQALEDGSLEEEEAAEDRLHLRIKEDVIHQIQHIESLSDAEYRTLLRMMALLRDTSKD</sequence>
<evidence type="ECO:0000256" key="3">
    <source>
        <dbReference type="ARBA" id="ARBA00022538"/>
    </source>
</evidence>
<comment type="caution">
    <text evidence="14">The sequence shown here is derived from an EMBL/GenBank/DDBJ whole genome shotgun (WGS) entry which is preliminary data.</text>
</comment>
<keyword evidence="15" id="KW-1185">Reference proteome</keyword>
<evidence type="ECO:0000256" key="7">
    <source>
        <dbReference type="ARBA" id="ARBA00022958"/>
    </source>
</evidence>
<keyword evidence="5" id="KW-0631">Potassium channel</keyword>
<feature type="transmembrane region" description="Helical" evidence="12">
    <location>
        <begin position="115"/>
        <end position="135"/>
    </location>
</feature>
<dbReference type="RefSeq" id="WP_267150557.1">
    <property type="nucleotide sequence ID" value="NZ_JAPMLT010000002.1"/>
</dbReference>
<keyword evidence="8 12" id="KW-1133">Transmembrane helix</keyword>
<comment type="subcellular location">
    <subcellularLocation>
        <location evidence="1">Membrane</location>
        <topology evidence="1">Multi-pass membrane protein</topology>
    </subcellularLocation>
</comment>
<dbReference type="PANTHER" id="PTHR11537">
    <property type="entry name" value="VOLTAGE-GATED POTASSIUM CHANNEL"/>
    <property type="match status" value="1"/>
</dbReference>
<evidence type="ECO:0000256" key="6">
    <source>
        <dbReference type="ARBA" id="ARBA00022882"/>
    </source>
</evidence>
<dbReference type="PRINTS" id="PR00169">
    <property type="entry name" value="KCHANNEL"/>
</dbReference>
<accession>A0ABT3WXF5</accession>
<feature type="transmembrane region" description="Helical" evidence="12">
    <location>
        <begin position="176"/>
        <end position="196"/>
    </location>
</feature>
<dbReference type="PANTHER" id="PTHR11537:SF254">
    <property type="entry name" value="POTASSIUM VOLTAGE-GATED CHANNEL PROTEIN SHAB"/>
    <property type="match status" value="1"/>
</dbReference>
<dbReference type="InterPro" id="IPR027359">
    <property type="entry name" value="Volt_channel_dom_sf"/>
</dbReference>
<dbReference type="Gene3D" id="1.20.120.350">
    <property type="entry name" value="Voltage-gated potassium channels. Chain C"/>
    <property type="match status" value="1"/>
</dbReference>
<evidence type="ECO:0000256" key="9">
    <source>
        <dbReference type="ARBA" id="ARBA00023065"/>
    </source>
</evidence>
<protein>
    <submittedName>
        <fullName evidence="14">Ion transporter</fullName>
    </submittedName>
</protein>
<keyword evidence="7" id="KW-0630">Potassium</keyword>
<organism evidence="14 15">
    <name type="scientific">Tumebacillus lacus</name>
    <dbReference type="NCBI Taxonomy" id="2995335"/>
    <lineage>
        <taxon>Bacteria</taxon>
        <taxon>Bacillati</taxon>
        <taxon>Bacillota</taxon>
        <taxon>Bacilli</taxon>
        <taxon>Bacillales</taxon>
        <taxon>Alicyclobacillaceae</taxon>
        <taxon>Tumebacillus</taxon>
    </lineage>
</organism>
<evidence type="ECO:0000256" key="8">
    <source>
        <dbReference type="ARBA" id="ARBA00022989"/>
    </source>
</evidence>
<dbReference type="SUPFAM" id="SSF81324">
    <property type="entry name" value="Voltage-gated potassium channels"/>
    <property type="match status" value="1"/>
</dbReference>
<keyword evidence="3" id="KW-0633">Potassium transport</keyword>
<keyword evidence="2" id="KW-0813">Transport</keyword>
<feature type="transmembrane region" description="Helical" evidence="12">
    <location>
        <begin position="38"/>
        <end position="56"/>
    </location>
</feature>
<evidence type="ECO:0000256" key="12">
    <source>
        <dbReference type="SAM" id="Phobius"/>
    </source>
</evidence>
<dbReference type="Proteomes" id="UP001208017">
    <property type="component" value="Unassembled WGS sequence"/>
</dbReference>
<feature type="transmembrane region" description="Helical" evidence="12">
    <location>
        <begin position="6"/>
        <end position="26"/>
    </location>
</feature>
<keyword evidence="11" id="KW-0407">Ion channel</keyword>
<feature type="domain" description="Ion transport" evidence="13">
    <location>
        <begin position="7"/>
        <end position="197"/>
    </location>
</feature>
<evidence type="ECO:0000259" key="13">
    <source>
        <dbReference type="Pfam" id="PF00520"/>
    </source>
</evidence>
<evidence type="ECO:0000256" key="10">
    <source>
        <dbReference type="ARBA" id="ARBA00023136"/>
    </source>
</evidence>
<evidence type="ECO:0000313" key="15">
    <source>
        <dbReference type="Proteomes" id="UP001208017"/>
    </source>
</evidence>
<dbReference type="EMBL" id="JAPMLT010000002">
    <property type="protein sequence ID" value="MCX7569311.1"/>
    <property type="molecule type" value="Genomic_DNA"/>
</dbReference>
<keyword evidence="10 12" id="KW-0472">Membrane</keyword>
<keyword evidence="9" id="KW-0406">Ion transport</keyword>
<evidence type="ECO:0000256" key="1">
    <source>
        <dbReference type="ARBA" id="ARBA00004141"/>
    </source>
</evidence>
<dbReference type="InterPro" id="IPR028325">
    <property type="entry name" value="VG_K_chnl"/>
</dbReference>
<keyword evidence="6" id="KW-0851">Voltage-gated channel</keyword>
<evidence type="ECO:0000256" key="4">
    <source>
        <dbReference type="ARBA" id="ARBA00022692"/>
    </source>
</evidence>
<evidence type="ECO:0000256" key="2">
    <source>
        <dbReference type="ARBA" id="ARBA00022448"/>
    </source>
</evidence>
<dbReference type="Gene3D" id="1.10.287.70">
    <property type="match status" value="1"/>
</dbReference>
<evidence type="ECO:0000256" key="5">
    <source>
        <dbReference type="ARBA" id="ARBA00022826"/>
    </source>
</evidence>